<dbReference type="EMBL" id="MT143027">
    <property type="protein sequence ID" value="QJA91969.1"/>
    <property type="molecule type" value="Genomic_DNA"/>
</dbReference>
<reference evidence="1" key="1">
    <citation type="submission" date="2020-03" db="EMBL/GenBank/DDBJ databases">
        <title>The deep terrestrial virosphere.</title>
        <authorList>
            <person name="Holmfeldt K."/>
            <person name="Nilsson E."/>
            <person name="Simone D."/>
            <person name="Lopez-Fernandez M."/>
            <person name="Wu X."/>
            <person name="de Brujin I."/>
            <person name="Lundin D."/>
            <person name="Andersson A."/>
            <person name="Bertilsson S."/>
            <person name="Dopson M."/>
        </authorList>
    </citation>
    <scope>NUCLEOTIDE SEQUENCE</scope>
    <source>
        <strain evidence="1">MM415B03221</strain>
    </source>
</reference>
<protein>
    <submittedName>
        <fullName evidence="1">Uncharacterized protein</fullName>
    </submittedName>
</protein>
<gene>
    <name evidence="1" type="ORF">MM415B03221_0007</name>
</gene>
<organism evidence="1">
    <name type="scientific">viral metagenome</name>
    <dbReference type="NCBI Taxonomy" id="1070528"/>
    <lineage>
        <taxon>unclassified sequences</taxon>
        <taxon>metagenomes</taxon>
        <taxon>organismal metagenomes</taxon>
    </lineage>
</organism>
<evidence type="ECO:0000313" key="1">
    <source>
        <dbReference type="EMBL" id="QJA91969.1"/>
    </source>
</evidence>
<name>A0A6M3LCA7_9ZZZZ</name>
<sequence>MKRPKSSDVSKTLLVGVWHPKDQEYGGMTVCADFNRAIECCEHLRQLGYDNPPFTSIRIVERRIKHWDMYGGNNGQPATDRARGKTV</sequence>
<proteinExistence type="predicted"/>
<dbReference type="AlphaFoldDB" id="A0A6M3LCA7"/>
<accession>A0A6M3LCA7</accession>